<dbReference type="eggNOG" id="ENOG502ZWH8">
    <property type="taxonomic scope" value="Bacteria"/>
</dbReference>
<evidence type="ECO:0000313" key="2">
    <source>
        <dbReference type="Proteomes" id="UP000009100"/>
    </source>
</evidence>
<protein>
    <recommendedName>
        <fullName evidence="3">DUF3581 family protein</fullName>
    </recommendedName>
</protein>
<dbReference type="KEGG" id="vsp:VS_1214"/>
<name>B7VMT9_VIBA3</name>
<dbReference type="Pfam" id="PF12119">
    <property type="entry name" value="DUF3581"/>
    <property type="match status" value="1"/>
</dbReference>
<sequence length="248" mass="28223">MMTNSDTMFLTPYFSTEDNQFQFTREQASHFAKKVAADFNPIHDEDNKRFCVPGDLLFAVLLQKEGISQKMRFDFSGMVGNGIALSVDNKCEKESSLVDEKGKEYLHMSCEGEKSHDQAFIEHVVTNYVKFSGMNFPHIMVPLMEEQQMMINCQRPLVIYESMEVEFTRLDLSHPEVEFSGATFDVEGKRGIVTLNFDFKEDGEVVGKGVKRMVASGLKPYDQASVDDLVNRFNERKEMFLAQFAAAA</sequence>
<dbReference type="AlphaFoldDB" id="B7VMT9"/>
<evidence type="ECO:0008006" key="3">
    <source>
        <dbReference type="Google" id="ProtNLM"/>
    </source>
</evidence>
<dbReference type="HOGENOM" id="CLU_1189256_0_0_6"/>
<evidence type="ECO:0000313" key="1">
    <source>
        <dbReference type="EMBL" id="CAV18340.1"/>
    </source>
</evidence>
<dbReference type="STRING" id="575788.VS_1214"/>
<organism evidence="1 2">
    <name type="scientific">Vibrio atlanticus (strain LGP32)</name>
    <name type="common">Vibrio splendidus (strain Mel32)</name>
    <dbReference type="NCBI Taxonomy" id="575788"/>
    <lineage>
        <taxon>Bacteria</taxon>
        <taxon>Pseudomonadati</taxon>
        <taxon>Pseudomonadota</taxon>
        <taxon>Gammaproteobacteria</taxon>
        <taxon>Vibrionales</taxon>
        <taxon>Vibrionaceae</taxon>
        <taxon>Vibrio</taxon>
    </lineage>
</organism>
<gene>
    <name evidence="1" type="ordered locus">VS_1214</name>
</gene>
<reference evidence="1 2" key="1">
    <citation type="submission" date="2009-02" db="EMBL/GenBank/DDBJ databases">
        <title>Vibrio splendidus str. LGP32 complete genome.</title>
        <authorList>
            <person name="Mazel D."/>
            <person name="Le Roux F."/>
        </authorList>
    </citation>
    <scope>NUCLEOTIDE SEQUENCE [LARGE SCALE GENOMIC DNA]</scope>
    <source>
        <strain evidence="1 2">LGP32</strain>
    </source>
</reference>
<dbReference type="Proteomes" id="UP000009100">
    <property type="component" value="Chromosome 1"/>
</dbReference>
<accession>B7VMT9</accession>
<dbReference type="InterPro" id="IPR021974">
    <property type="entry name" value="DUF3581"/>
</dbReference>
<proteinExistence type="predicted"/>
<dbReference type="EMBL" id="FM954972">
    <property type="protein sequence ID" value="CAV18340.1"/>
    <property type="molecule type" value="Genomic_DNA"/>
</dbReference>